<evidence type="ECO:0000256" key="1">
    <source>
        <dbReference type="ARBA" id="ARBA00004245"/>
    </source>
</evidence>
<feature type="region of interest" description="Disordered" evidence="8">
    <location>
        <begin position="1963"/>
        <end position="1984"/>
    </location>
</feature>
<feature type="coiled-coil region" evidence="7">
    <location>
        <begin position="755"/>
        <end position="789"/>
    </location>
</feature>
<feature type="compositionally biased region" description="Low complexity" evidence="8">
    <location>
        <begin position="612"/>
        <end position="647"/>
    </location>
</feature>
<feature type="compositionally biased region" description="Basic and acidic residues" evidence="8">
    <location>
        <begin position="267"/>
        <end position="286"/>
    </location>
</feature>
<dbReference type="SUPFAM" id="SSF50729">
    <property type="entry name" value="PH domain-like"/>
    <property type="match status" value="2"/>
</dbReference>
<feature type="compositionally biased region" description="Basic and acidic residues" evidence="8">
    <location>
        <begin position="580"/>
        <end position="598"/>
    </location>
</feature>
<dbReference type="PANTHER" id="PTHR17271:SF9">
    <property type="entry name" value="MYOSIN PHOSPHATASE RHO-INTERACTING PROTEIN"/>
    <property type="match status" value="1"/>
</dbReference>
<dbReference type="Gene3D" id="2.30.29.30">
    <property type="entry name" value="Pleckstrin-homology domain (PH domain)/Phosphotyrosine-binding domain (PTB)"/>
    <property type="match status" value="2"/>
</dbReference>
<feature type="domain" description="PH" evidence="9">
    <location>
        <begin position="44"/>
        <end position="151"/>
    </location>
</feature>
<dbReference type="SMART" id="SM00233">
    <property type="entry name" value="PH"/>
    <property type="match status" value="2"/>
</dbReference>
<feature type="compositionally biased region" description="Polar residues" evidence="8">
    <location>
        <begin position="234"/>
        <end position="251"/>
    </location>
</feature>
<feature type="region of interest" description="Disordered" evidence="8">
    <location>
        <begin position="974"/>
        <end position="1010"/>
    </location>
</feature>
<gene>
    <name evidence="11" type="primary">mprip</name>
</gene>
<feature type="region of interest" description="Disordered" evidence="8">
    <location>
        <begin position="539"/>
        <end position="654"/>
    </location>
</feature>
<feature type="coiled-coil region" evidence="7">
    <location>
        <begin position="2051"/>
        <end position="2134"/>
    </location>
</feature>
<keyword evidence="6" id="KW-0206">Cytoskeleton</keyword>
<evidence type="ECO:0000313" key="10">
    <source>
        <dbReference type="Proteomes" id="UP000515129"/>
    </source>
</evidence>
<feature type="compositionally biased region" description="Basic and acidic residues" evidence="8">
    <location>
        <begin position="317"/>
        <end position="326"/>
    </location>
</feature>
<keyword evidence="10" id="KW-1185">Reference proteome</keyword>
<dbReference type="InterPro" id="IPR052223">
    <property type="entry name" value="Actin_Cytoskeleton_Reg"/>
</dbReference>
<keyword evidence="5" id="KW-0009">Actin-binding</keyword>
<dbReference type="PANTHER" id="PTHR17271">
    <property type="entry name" value="PLECKSTRIN HOMOLOGY PH DOMAIN-CONTAINING PROTEIN"/>
    <property type="match status" value="1"/>
</dbReference>
<sequence length="2340" mass="267523">MAQSAKDNACRKFQANIFNKSKCQNCFKARDAHLLSDEDFSQAKPIYGGWLLLAPEGTNFDNPLHRSRKWQRRFFLLYEHGLLRYALDDMASTLPQGTINLNQCVDVVDGESRTGQKHSLCICTPEKDHYIRAESKEIIHGWQEALMVFPRTNKQNQKKKRKVETPTPQAADLLTGHCSQQNINGFIEPGPAKVTVTSTSSSMVCLPSTIAHAERVPSTRATLWQEETWSRASLPTSCSTGSLSQLDSGNASAGRKPRVESGYFSLEKSKPEDDEERQQHRQKEQEPSPPPHQQQQHLLSSSSTTSSSSSRSSRRSQVIERFECHDTISTPEQMDTTNSSTDPAPSYSKTANQRAGRNERRLSNQKQEFSLDSSKGRTDEGSSLAGYRRAKSLDRRATETLMTPDLLNFKKGWMTKLYEDGLWKKHWFVLTDQSLRFYRDSIAEEAADLDGEIDLSACYDVTEFQVQRNYGFQILSKEGAFTLSAMTSGIRRNWIQAILKNMRPTVAPDVTRKNVSLKLSVLMPSSLPEERTRSNVEQNYIQPPSNSSQLSNSSVVGAKKSHEDITDSVPTSDHRKSRVNKREGRSKTFDWSEFRPGQENESGPPSIKRADTSVIISSSSSSTSSGDSSPISSTSSHQTSSSITTTSHTDKLPQQDEEVVQEYIGKVNATTMAEPPSKLPHKVPQEQVRMDVDHARVAQEVDSQSTARRNSDVQVEIEQRWHQVETTPLREEKQVPITGSSNVPVGERALPQELTNALEKELGQAQRELARLQQQNSILQEQLQDARGREQSAREGYVLQSDTTATKPSPDAVCTAVHRAPWQRLSKLNQDLKSELESQRWKQDKANQQVSSLRRSYSEAKDIIGHHEAEIEALEDKLTAAMADIIASEQAVARMRSELKIERVRCQEREEECVRNETTLRSQLRESEERLRQVEASLLEKSQELRQLEQKQALQRDQHKEVQRLQERLAEATGRLISMEEAQNMREERERKDQRSLEEKHERERQGLTRRLAESEEIRREIEEQLQEAQEQVEALLRGSGGMETVGLREEVFRLQQELEAQTNMVEMLRESVRRLEEERDQLTCRCQELLNQIAEADREVGKQQACLTTVETDYHSLESSYERVSEEFARISHVLREKEEEVKQTKEMYEQLIRQKEQDLSEALIKMAALGSSLEETELCLQQKEELLSKMECDYPGLVESCKAEQELQAKLVVAEDRIAELEEHLNALRLGYADLRMRRCRSQEDLLDGLKEMQHDVSSSSSTSQLLLARSRSETEMSLVKRKRIRFSTIQCQSYHRSQGADKFQTENTSLDLTQDLSLDHMHDLSLSQDISVVSDSSFQQCRDPEKFLSIIHALETKLLATEEKLRHLTEKIRDQPDLSVMQEHLSTRATMEDYTTKTCDELSMDEPSQKFLNKTFGEQDSEEYERALALVESCTERVREILSNQKDTSSDESLICTLAEVEKRLVCATMYMRKGGTLYESCQIFDAPDMQSMQEGIKRFARTLTFEAEVLEKMGFSLQDLNSDIMSALNSIHKDAENIKKTCNGCLSVVYADVLTRKLMLETMFLEEMDKLETSKLSNSAFSQDVIKNVCISAELAYSLQNLTMNFQEKFDELQKDLLQANETLKQRDMAVKDAVSASECAYIESMTQSDSGHLGDIAPPELVPYMEQIEIEEAQSLAAEIVHRHLAGGMLSYTAESESHLQTSWENLIAELKKQAKALRGLSQEIEKICEEGEKNSLSGLADAIQMSSWRDDSSAACMREALMQAQVAYVACRLRAGHTRELSLCQETSRNMAALVQEHAESVAAIQKHYQSCLEKEHLSFTGTISSLQEENNMLRGELSYKLRELQEQRQNLTQLEEAFHKEKEELKSRHAVEMGRAEQEQITKELELMESPANSQHRLETLLLEMEDAELRHKEQIQKLEQEFQSKVQELEHANREELRKLQECYSQTVCSLEERSEQVENKDEADSCPMEEGDGTDQVTCRESLLRIRELEMQLSSMREELDQKPLDGDLTSLKEKYQRDLDSLKATCERGFAAMEETHQKVIEDIQRQHQREIRKLLEEKERLLEEETNATIAAIEAMKNAHREELEKTQRSQMSGVSTDIQELHRQYEEELQSYHRELEVLSEQYSQKCLENAHLAQALEAERQALGQCQRENQKLHIHNQELNHRLNEEITRMHSCISEDKSTSSPTQGKDIYELEVLLRVKESEIQYLKQEINSLKDELQSALRDKKYASDKYKDIYTELSIVKAKADCDINKLREKLLAATEALGELDAEGSAVTPGYDIMKSKSNPDFLKKEKSKQIRGVRSKSLKEGLTVQERMKLFETKDSRKI</sequence>
<organism evidence="10 11">
    <name type="scientific">Carassius auratus</name>
    <name type="common">Goldfish</name>
    <dbReference type="NCBI Taxonomy" id="7957"/>
    <lineage>
        <taxon>Eukaryota</taxon>
        <taxon>Metazoa</taxon>
        <taxon>Chordata</taxon>
        <taxon>Craniata</taxon>
        <taxon>Vertebrata</taxon>
        <taxon>Euteleostomi</taxon>
        <taxon>Actinopterygii</taxon>
        <taxon>Neopterygii</taxon>
        <taxon>Teleostei</taxon>
        <taxon>Ostariophysi</taxon>
        <taxon>Cypriniformes</taxon>
        <taxon>Cyprinidae</taxon>
        <taxon>Cyprininae</taxon>
        <taxon>Carassius</taxon>
    </lineage>
</organism>
<evidence type="ECO:0000256" key="2">
    <source>
        <dbReference type="ARBA" id="ARBA00022490"/>
    </source>
</evidence>
<dbReference type="Pfam" id="PF00169">
    <property type="entry name" value="PH"/>
    <property type="match status" value="2"/>
</dbReference>
<feature type="compositionally biased region" description="Low complexity" evidence="8">
    <location>
        <begin position="293"/>
        <end position="311"/>
    </location>
</feature>
<feature type="compositionally biased region" description="Basic and acidic residues" evidence="8">
    <location>
        <begin position="983"/>
        <end position="1010"/>
    </location>
</feature>
<evidence type="ECO:0000256" key="4">
    <source>
        <dbReference type="ARBA" id="ARBA00023054"/>
    </source>
</evidence>
<dbReference type="GO" id="GO:0015629">
    <property type="term" value="C:actin cytoskeleton"/>
    <property type="evidence" value="ECO:0007669"/>
    <property type="project" value="TreeGrafter"/>
</dbReference>
<dbReference type="CDD" id="cd01236">
    <property type="entry name" value="PH_RIP"/>
    <property type="match status" value="1"/>
</dbReference>
<feature type="compositionally biased region" description="Polar residues" evidence="8">
    <location>
        <begin position="327"/>
        <end position="355"/>
    </location>
</feature>
<dbReference type="GO" id="GO:0051015">
    <property type="term" value="F:actin filament binding"/>
    <property type="evidence" value="ECO:0007669"/>
    <property type="project" value="TreeGrafter"/>
</dbReference>
<dbReference type="RefSeq" id="XP_026056344.1">
    <property type="nucleotide sequence ID" value="XM_026200559.1"/>
</dbReference>
<protein>
    <submittedName>
        <fullName evidence="11">Myosin phosphatase Rho-interacting protein isoform X8</fullName>
    </submittedName>
</protein>
<reference evidence="11" key="1">
    <citation type="submission" date="2025-08" db="UniProtKB">
        <authorList>
            <consortium name="RefSeq"/>
        </authorList>
    </citation>
    <scope>IDENTIFICATION</scope>
    <source>
        <strain evidence="11">Wakin</strain>
        <tissue evidence="11">Muscle</tissue>
    </source>
</reference>
<evidence type="ECO:0000256" key="5">
    <source>
        <dbReference type="ARBA" id="ARBA00023203"/>
    </source>
</evidence>
<feature type="coiled-coil region" evidence="7">
    <location>
        <begin position="829"/>
        <end position="891"/>
    </location>
</feature>
<dbReference type="Proteomes" id="UP000515129">
    <property type="component" value="Chromosome 24"/>
</dbReference>
<keyword evidence="4 7" id="KW-0175">Coiled coil</keyword>
<feature type="coiled-coil region" evidence="7">
    <location>
        <begin position="2210"/>
        <end position="2283"/>
    </location>
</feature>
<dbReference type="PROSITE" id="PS50003">
    <property type="entry name" value="PH_DOMAIN"/>
    <property type="match status" value="2"/>
</dbReference>
<feature type="region of interest" description="Disordered" evidence="8">
    <location>
        <begin position="234"/>
        <end position="387"/>
    </location>
</feature>
<accession>A0A6P6J7N2</accession>
<feature type="domain" description="PH" evidence="9">
    <location>
        <begin position="407"/>
        <end position="503"/>
    </location>
</feature>
<evidence type="ECO:0000256" key="6">
    <source>
        <dbReference type="ARBA" id="ARBA00023212"/>
    </source>
</evidence>
<dbReference type="InterPro" id="IPR011993">
    <property type="entry name" value="PH-like_dom_sf"/>
</dbReference>
<keyword evidence="3" id="KW-0597">Phosphoprotein</keyword>
<feature type="compositionally biased region" description="Low complexity" evidence="8">
    <location>
        <begin position="542"/>
        <end position="556"/>
    </location>
</feature>
<dbReference type="CDD" id="cd13275">
    <property type="entry name" value="PH_M-RIP"/>
    <property type="match status" value="1"/>
</dbReference>
<name>A0A6P6J7N2_CARAU</name>
<evidence type="ECO:0000256" key="7">
    <source>
        <dbReference type="SAM" id="Coils"/>
    </source>
</evidence>
<evidence type="ECO:0000259" key="9">
    <source>
        <dbReference type="PROSITE" id="PS50003"/>
    </source>
</evidence>
<proteinExistence type="predicted"/>
<comment type="subcellular location">
    <subcellularLocation>
        <location evidence="1">Cytoplasm</location>
        <location evidence="1">Cytoskeleton</location>
    </subcellularLocation>
</comment>
<feature type="coiled-coil region" evidence="7">
    <location>
        <begin position="1905"/>
        <end position="1954"/>
    </location>
</feature>
<feature type="coiled-coil region" evidence="7">
    <location>
        <begin position="1841"/>
        <end position="1875"/>
    </location>
</feature>
<feature type="compositionally biased region" description="Polar residues" evidence="8">
    <location>
        <begin position="364"/>
        <end position="373"/>
    </location>
</feature>
<dbReference type="InterPro" id="IPR039597">
    <property type="entry name" value="M-RIP_PH"/>
</dbReference>
<evidence type="ECO:0000313" key="11">
    <source>
        <dbReference type="RefSeq" id="XP_026056344.1"/>
    </source>
</evidence>
<keyword evidence="2" id="KW-0963">Cytoplasm</keyword>
<dbReference type="InterPro" id="IPR001849">
    <property type="entry name" value="PH_domain"/>
</dbReference>
<feature type="compositionally biased region" description="Basic and acidic residues" evidence="8">
    <location>
        <begin position="1963"/>
        <end position="1972"/>
    </location>
</feature>
<evidence type="ECO:0000256" key="8">
    <source>
        <dbReference type="SAM" id="MobiDB-lite"/>
    </source>
</evidence>
<evidence type="ECO:0000256" key="3">
    <source>
        <dbReference type="ARBA" id="ARBA00022553"/>
    </source>
</evidence>
<dbReference type="FunFam" id="2.30.29.30:FF:000133">
    <property type="entry name" value="myosin phosphatase Rho-interacting protein isoform X1"/>
    <property type="match status" value="1"/>
</dbReference>